<proteinExistence type="predicted"/>
<reference evidence="4" key="1">
    <citation type="submission" date="2017-02" db="UniProtKB">
        <authorList>
            <consortium name="WormBaseParasite"/>
        </authorList>
    </citation>
    <scope>IDENTIFICATION</scope>
</reference>
<accession>A0A0R3X8B4</accession>
<dbReference type="WBParaSite" id="TTAC_0000978901-mRNA-1">
    <property type="protein sequence ID" value="TTAC_0000978901-mRNA-1"/>
    <property type="gene ID" value="TTAC_0000978901"/>
</dbReference>
<dbReference type="EMBL" id="UYWX01021043">
    <property type="protein sequence ID" value="VDM34697.1"/>
    <property type="molecule type" value="Genomic_DNA"/>
</dbReference>
<evidence type="ECO:0000256" key="1">
    <source>
        <dbReference type="SAM" id="MobiDB-lite"/>
    </source>
</evidence>
<organism evidence="4">
    <name type="scientific">Hydatigena taeniaeformis</name>
    <name type="common">Feline tapeworm</name>
    <name type="synonym">Taenia taeniaeformis</name>
    <dbReference type="NCBI Taxonomy" id="6205"/>
    <lineage>
        <taxon>Eukaryota</taxon>
        <taxon>Metazoa</taxon>
        <taxon>Spiralia</taxon>
        <taxon>Lophotrochozoa</taxon>
        <taxon>Platyhelminthes</taxon>
        <taxon>Cestoda</taxon>
        <taxon>Eucestoda</taxon>
        <taxon>Cyclophyllidea</taxon>
        <taxon>Taeniidae</taxon>
        <taxon>Hydatigera</taxon>
    </lineage>
</organism>
<gene>
    <name evidence="2" type="ORF">TTAC_LOCUS9774</name>
</gene>
<feature type="compositionally biased region" description="Basic residues" evidence="1">
    <location>
        <begin position="67"/>
        <end position="77"/>
    </location>
</feature>
<evidence type="ECO:0000313" key="4">
    <source>
        <dbReference type="WBParaSite" id="TTAC_0000978901-mRNA-1"/>
    </source>
</evidence>
<sequence length="83" mass="9436">MGTDAVDDAATMKRVHRLAVHRHHPIRPNSTPSDPIRSNCTPRHRSIPLRSCRTREGVERSSVLAGTKKKKKKKKVPFSRMNI</sequence>
<dbReference type="AlphaFoldDB" id="A0A0R3X8B4"/>
<dbReference type="Proteomes" id="UP000274429">
    <property type="component" value="Unassembled WGS sequence"/>
</dbReference>
<keyword evidence="3" id="KW-1185">Reference proteome</keyword>
<feature type="region of interest" description="Disordered" evidence="1">
    <location>
        <begin position="22"/>
        <end position="83"/>
    </location>
</feature>
<evidence type="ECO:0000313" key="3">
    <source>
        <dbReference type="Proteomes" id="UP000274429"/>
    </source>
</evidence>
<protein>
    <submittedName>
        <fullName evidence="2 4">Uncharacterized protein</fullName>
    </submittedName>
</protein>
<reference evidence="2 3" key="2">
    <citation type="submission" date="2018-11" db="EMBL/GenBank/DDBJ databases">
        <authorList>
            <consortium name="Pathogen Informatics"/>
        </authorList>
    </citation>
    <scope>NUCLEOTIDE SEQUENCE [LARGE SCALE GENOMIC DNA]</scope>
</reference>
<evidence type="ECO:0000313" key="2">
    <source>
        <dbReference type="EMBL" id="VDM34697.1"/>
    </source>
</evidence>
<feature type="compositionally biased region" description="Polar residues" evidence="1">
    <location>
        <begin position="28"/>
        <end position="41"/>
    </location>
</feature>
<name>A0A0R3X8B4_HYDTA</name>